<feature type="signal peptide" evidence="1">
    <location>
        <begin position="1"/>
        <end position="20"/>
    </location>
</feature>
<feature type="chain" id="PRO_5012876381" evidence="1">
    <location>
        <begin position="21"/>
        <end position="161"/>
    </location>
</feature>
<dbReference type="Proteomes" id="UP000217065">
    <property type="component" value="Unassembled WGS sequence"/>
</dbReference>
<evidence type="ECO:0000313" key="3">
    <source>
        <dbReference type="Proteomes" id="UP000217065"/>
    </source>
</evidence>
<proteinExistence type="predicted"/>
<accession>A0A264W4X2</accession>
<dbReference type="PROSITE" id="PS51257">
    <property type="entry name" value="PROKAR_LIPOPROTEIN"/>
    <property type="match status" value="1"/>
</dbReference>
<dbReference type="EMBL" id="NOKQ01000189">
    <property type="protein sequence ID" value="OZS78630.1"/>
    <property type="molecule type" value="Genomic_DNA"/>
</dbReference>
<dbReference type="OrthoDB" id="1954789at2"/>
<gene>
    <name evidence="2" type="ORF">CF394_04920</name>
</gene>
<name>A0A264W4X2_9BACL</name>
<sequence length="161" mass="18625">MKYILFVLMCISLVGCASSASEESIPPMPEDFNFKLKYGFNSRHEIDTFNDRVVKDLVENGTIKTSISLQKDEMEAIYKEMMVLNIMEIELPKETSCTEEPEMISKWHIEMNGETHSFQFTRSCEPNQLELDLLELEQTIHEMIKEKPEYKELPEASGGYA</sequence>
<dbReference type="RefSeq" id="WP_094942128.1">
    <property type="nucleotide sequence ID" value="NZ_NOKQ01000189.1"/>
</dbReference>
<protein>
    <submittedName>
        <fullName evidence="2">Uncharacterized protein</fullName>
    </submittedName>
</protein>
<keyword evidence="1" id="KW-0732">Signal</keyword>
<evidence type="ECO:0000256" key="1">
    <source>
        <dbReference type="SAM" id="SignalP"/>
    </source>
</evidence>
<organism evidence="2 3">
    <name type="scientific">Tetzosporium hominis</name>
    <dbReference type="NCBI Taxonomy" id="2020506"/>
    <lineage>
        <taxon>Bacteria</taxon>
        <taxon>Bacillati</taxon>
        <taxon>Bacillota</taxon>
        <taxon>Bacilli</taxon>
        <taxon>Bacillales</taxon>
        <taxon>Caryophanaceae</taxon>
        <taxon>Tetzosporium</taxon>
    </lineage>
</organism>
<reference evidence="2 3" key="1">
    <citation type="submission" date="2017-07" db="EMBL/GenBank/DDBJ databases">
        <title>Tetzosporium hominis gen.nov. sp.nov.</title>
        <authorList>
            <person name="Tetz G."/>
            <person name="Tetz V."/>
        </authorList>
    </citation>
    <scope>NUCLEOTIDE SEQUENCE [LARGE SCALE GENOMIC DNA]</scope>
    <source>
        <strain evidence="2 3">VT-49</strain>
    </source>
</reference>
<comment type="caution">
    <text evidence="2">The sequence shown here is derived from an EMBL/GenBank/DDBJ whole genome shotgun (WGS) entry which is preliminary data.</text>
</comment>
<keyword evidence="3" id="KW-1185">Reference proteome</keyword>
<dbReference type="AlphaFoldDB" id="A0A264W4X2"/>
<evidence type="ECO:0000313" key="2">
    <source>
        <dbReference type="EMBL" id="OZS78630.1"/>
    </source>
</evidence>